<reference evidence="11 12" key="1">
    <citation type="journal article" date="2015" name="Genome Biol.">
        <title>Comparative genomics of Steinernema reveals deeply conserved gene regulatory networks.</title>
        <authorList>
            <person name="Dillman A.R."/>
            <person name="Macchietto M."/>
            <person name="Porter C.F."/>
            <person name="Rogers A."/>
            <person name="Williams B."/>
            <person name="Antoshechkin I."/>
            <person name="Lee M.M."/>
            <person name="Goodwin Z."/>
            <person name="Lu X."/>
            <person name="Lewis E.E."/>
            <person name="Goodrich-Blair H."/>
            <person name="Stock S.P."/>
            <person name="Adams B.J."/>
            <person name="Sternberg P.W."/>
            <person name="Mortazavi A."/>
        </authorList>
    </citation>
    <scope>NUCLEOTIDE SEQUENCE [LARGE SCALE GENOMIC DNA]</scope>
    <source>
        <strain evidence="11 12">ALL</strain>
    </source>
</reference>
<gene>
    <name evidence="11" type="ORF">L596_008514</name>
</gene>
<evidence type="ECO:0000256" key="2">
    <source>
        <dbReference type="ARBA" id="ARBA00005974"/>
    </source>
</evidence>
<dbReference type="STRING" id="34508.A0A4U5PCQ9"/>
<feature type="transmembrane region" description="Helical" evidence="10">
    <location>
        <begin position="181"/>
        <end position="199"/>
    </location>
</feature>
<comment type="catalytic activity">
    <reaction evidence="9">
        <text>L-serine(in) = L-serine(out)</text>
        <dbReference type="Rhea" id="RHEA:35031"/>
        <dbReference type="ChEBI" id="CHEBI:33384"/>
    </reaction>
</comment>
<dbReference type="Proteomes" id="UP000298663">
    <property type="component" value="Unassembled WGS sequence"/>
</dbReference>
<evidence type="ECO:0000256" key="1">
    <source>
        <dbReference type="ARBA" id="ARBA00004225"/>
    </source>
</evidence>
<keyword evidence="7 10" id="KW-0496">Mitochondrion</keyword>
<comment type="caution">
    <text evidence="11">The sequence shown here is derived from an EMBL/GenBank/DDBJ whole genome shotgun (WGS) entry which is preliminary data.</text>
</comment>
<evidence type="ECO:0000256" key="3">
    <source>
        <dbReference type="ARBA" id="ARBA00022448"/>
    </source>
</evidence>
<keyword evidence="5" id="KW-0029">Amino-acid transport</keyword>
<dbReference type="OrthoDB" id="6608471at2759"/>
<sequence length="328" mass="37228">MSNQFVLHLLYEQRPDILKPRWSQKTFEGRLRHFYSTVNPLNLFVSNAALDKSRDVIKFYMKGAICPRMTVEQLWRHKQIYDSAFHPETGEKMFILGRMSAQVPCNMLLTGGMLTFYKNPRSVILLHWMNQSFNAAVNYTNRSGENPITKTELLRAYVCATGGALSVALGLNSVVGHFHPLIGRLVPFVAVAVANAINIPMMRYKEFTDGISLEDEKGKFVGRSTSVAKRAIPEVVISRVAMALPIMVLIPMIMNRVDKTRWYKRNPWVAAPMQVLMVGFGLLFSTPFCCALFPQKKSVKVENLEPVAREKIQALRNPPKVVYYNKGL</sequence>
<dbReference type="NCBIfam" id="TIGR00798">
    <property type="entry name" value="mtc"/>
    <property type="match status" value="1"/>
</dbReference>
<evidence type="ECO:0000313" key="11">
    <source>
        <dbReference type="EMBL" id="TKR94199.1"/>
    </source>
</evidence>
<dbReference type="InterPro" id="IPR004686">
    <property type="entry name" value="Mtc"/>
</dbReference>
<evidence type="ECO:0000256" key="5">
    <source>
        <dbReference type="ARBA" id="ARBA00022970"/>
    </source>
</evidence>
<name>A0A4U5PCQ9_STECR</name>
<dbReference type="AlphaFoldDB" id="A0A4U5PCQ9"/>
<evidence type="ECO:0000256" key="4">
    <source>
        <dbReference type="ARBA" id="ARBA00022692"/>
    </source>
</evidence>
<comment type="similarity">
    <text evidence="2 10">Belongs to the sideroflexin family.</text>
</comment>
<keyword evidence="6 10" id="KW-1133">Transmembrane helix</keyword>
<keyword evidence="3" id="KW-0813">Transport</keyword>
<organism evidence="11 12">
    <name type="scientific">Steinernema carpocapsae</name>
    <name type="common">Entomopathogenic nematode</name>
    <dbReference type="NCBI Taxonomy" id="34508"/>
    <lineage>
        <taxon>Eukaryota</taxon>
        <taxon>Metazoa</taxon>
        <taxon>Ecdysozoa</taxon>
        <taxon>Nematoda</taxon>
        <taxon>Chromadorea</taxon>
        <taxon>Rhabditida</taxon>
        <taxon>Tylenchina</taxon>
        <taxon>Panagrolaimomorpha</taxon>
        <taxon>Strongyloidoidea</taxon>
        <taxon>Steinernematidae</taxon>
        <taxon>Steinernema</taxon>
    </lineage>
</organism>
<proteinExistence type="inferred from homology"/>
<evidence type="ECO:0000256" key="6">
    <source>
        <dbReference type="ARBA" id="ARBA00022989"/>
    </source>
</evidence>
<feature type="transmembrane region" description="Helical" evidence="10">
    <location>
        <begin position="236"/>
        <end position="254"/>
    </location>
</feature>
<dbReference type="GO" id="GO:0005743">
    <property type="term" value="C:mitochondrial inner membrane"/>
    <property type="evidence" value="ECO:0007669"/>
    <property type="project" value="TreeGrafter"/>
</dbReference>
<evidence type="ECO:0000256" key="9">
    <source>
        <dbReference type="ARBA" id="ARBA00036416"/>
    </source>
</evidence>
<evidence type="ECO:0000313" key="12">
    <source>
        <dbReference type="Proteomes" id="UP000298663"/>
    </source>
</evidence>
<keyword evidence="4 10" id="KW-0812">Transmembrane</keyword>
<feature type="transmembrane region" description="Helical" evidence="10">
    <location>
        <begin position="274"/>
        <end position="293"/>
    </location>
</feature>
<protein>
    <recommendedName>
        <fullName evidence="10">Sidoreflexin</fullName>
    </recommendedName>
</protein>
<reference evidence="11 12" key="2">
    <citation type="journal article" date="2019" name="G3 (Bethesda)">
        <title>Hybrid Assembly of the Genome of the Entomopathogenic Nematode Steinernema carpocapsae Identifies the X-Chromosome.</title>
        <authorList>
            <person name="Serra L."/>
            <person name="Macchietto M."/>
            <person name="Macias-Munoz A."/>
            <person name="McGill C.J."/>
            <person name="Rodriguez I.M."/>
            <person name="Rodriguez B."/>
            <person name="Murad R."/>
            <person name="Mortazavi A."/>
        </authorList>
    </citation>
    <scope>NUCLEOTIDE SEQUENCE [LARGE SCALE GENOMIC DNA]</scope>
    <source>
        <strain evidence="11 12">ALL</strain>
    </source>
</reference>
<evidence type="ECO:0000256" key="7">
    <source>
        <dbReference type="ARBA" id="ARBA00023128"/>
    </source>
</evidence>
<feature type="transmembrane region" description="Helical" evidence="10">
    <location>
        <begin position="156"/>
        <end position="175"/>
    </location>
</feature>
<comment type="subcellular location">
    <subcellularLocation>
        <location evidence="1 10">Mitochondrion membrane</location>
        <topology evidence="1 10">Multi-pass membrane protein</topology>
    </subcellularLocation>
</comment>
<evidence type="ECO:0000256" key="8">
    <source>
        <dbReference type="ARBA" id="ARBA00023136"/>
    </source>
</evidence>
<dbReference type="Pfam" id="PF03820">
    <property type="entry name" value="SFXNs"/>
    <property type="match status" value="1"/>
</dbReference>
<keyword evidence="8 10" id="KW-0472">Membrane</keyword>
<dbReference type="EMBL" id="AZBU02000002">
    <property type="protein sequence ID" value="TKR94199.1"/>
    <property type="molecule type" value="Genomic_DNA"/>
</dbReference>
<evidence type="ECO:0000256" key="10">
    <source>
        <dbReference type="RuleBase" id="RU362000"/>
    </source>
</evidence>
<accession>A0A4U5PCQ9</accession>
<dbReference type="GO" id="GO:0015075">
    <property type="term" value="F:monoatomic ion transmembrane transporter activity"/>
    <property type="evidence" value="ECO:0007669"/>
    <property type="project" value="InterPro"/>
</dbReference>
<dbReference type="PANTHER" id="PTHR11153:SF20">
    <property type="entry name" value="SIDEROFLEXIN-3"/>
    <property type="match status" value="1"/>
</dbReference>
<dbReference type="PANTHER" id="PTHR11153">
    <property type="entry name" value="SIDEROFLEXIN"/>
    <property type="match status" value="1"/>
</dbReference>
<dbReference type="GO" id="GO:0140300">
    <property type="term" value="P:serine import into mitochondrion"/>
    <property type="evidence" value="ECO:0007669"/>
    <property type="project" value="TreeGrafter"/>
</dbReference>
<keyword evidence="12" id="KW-1185">Reference proteome</keyword>